<keyword evidence="2 9" id="KW-0963">Cytoplasm</keyword>
<feature type="binding site" evidence="9">
    <location>
        <position position="222"/>
    </location>
    <ligand>
        <name>Fe(2+)</name>
        <dbReference type="ChEBI" id="CHEBI:29033"/>
    </ligand>
</feature>
<evidence type="ECO:0000256" key="4">
    <source>
        <dbReference type="ARBA" id="ARBA00023004"/>
    </source>
</evidence>
<keyword evidence="12" id="KW-1185">Reference proteome</keyword>
<comment type="catalytic activity">
    <reaction evidence="9 10">
        <text>heme b + 2 H(+) = protoporphyrin IX + Fe(2+)</text>
        <dbReference type="Rhea" id="RHEA:22584"/>
        <dbReference type="ChEBI" id="CHEBI:15378"/>
        <dbReference type="ChEBI" id="CHEBI:29033"/>
        <dbReference type="ChEBI" id="CHEBI:57306"/>
        <dbReference type="ChEBI" id="CHEBI:60344"/>
        <dbReference type="EC" id="4.98.1.1"/>
    </reaction>
</comment>
<dbReference type="FunFam" id="3.40.50.1400:FF:000002">
    <property type="entry name" value="Ferrochelatase"/>
    <property type="match status" value="1"/>
</dbReference>
<dbReference type="PANTHER" id="PTHR11108">
    <property type="entry name" value="FERROCHELATASE"/>
    <property type="match status" value="1"/>
</dbReference>
<comment type="function">
    <text evidence="9 10">Catalyzes the ferrous insertion into protoporphyrin IX.</text>
</comment>
<evidence type="ECO:0000256" key="1">
    <source>
        <dbReference type="ARBA" id="ARBA00007718"/>
    </source>
</evidence>
<feature type="binding site" evidence="9">
    <location>
        <position position="303"/>
    </location>
    <ligand>
        <name>Fe(2+)</name>
        <dbReference type="ChEBI" id="CHEBI:29033"/>
    </ligand>
</feature>
<dbReference type="Proteomes" id="UP000596074">
    <property type="component" value="Chromosome"/>
</dbReference>
<dbReference type="Pfam" id="PF00762">
    <property type="entry name" value="Ferrochelatase"/>
    <property type="match status" value="1"/>
</dbReference>
<evidence type="ECO:0000256" key="8">
    <source>
        <dbReference type="ARBA" id="ARBA00024536"/>
    </source>
</evidence>
<evidence type="ECO:0000256" key="6">
    <source>
        <dbReference type="ARBA" id="ARBA00023239"/>
    </source>
</evidence>
<dbReference type="InterPro" id="IPR019772">
    <property type="entry name" value="Ferrochelatase_AS"/>
</dbReference>
<dbReference type="GO" id="GO:0006783">
    <property type="term" value="P:heme biosynthetic process"/>
    <property type="evidence" value="ECO:0007669"/>
    <property type="project" value="UniProtKB-UniRule"/>
</dbReference>
<comment type="pathway">
    <text evidence="9 10">Porphyrin-containing compound metabolism; protoheme biosynthesis; protoheme from protoporphyrin-IX: step 1/1.</text>
</comment>
<sequence length="352" mass="39672">MTRPGRSVKLQQNLYKAGEQTVTAQRPPFGVLLVNLGTPKAPTTAAVREYLAEFLWDKRVVDVPRPLWWLILHGIILRFRPRRVAKAYASVWTDEGSPLMAISRRQQQALAAALKEQYGCDIPVTLAMTYGEPSMEQAGRELRAAGVSRMLVLPLYPQFSSSTTAAVYDRLATGLKGCPHLPETRWVNEYHVHPQYIKALADSVREYRARHGTGDKLLLSFHGIPQRYEDRGDPYPSQCRATAAAVASELGLSEEQWLCSFQSRFGREEWVKPYTDYTLEAWGKAGLGRVDVISPAFAADCLETLEELDVENRELFLRSGGKDYHYIPCLNDRPDHIGLLASLVREHSTGWE</sequence>
<dbReference type="PROSITE" id="PS00534">
    <property type="entry name" value="FERROCHELATASE"/>
    <property type="match status" value="1"/>
</dbReference>
<comment type="similarity">
    <text evidence="1 9 10">Belongs to the ferrochelatase family.</text>
</comment>
<dbReference type="GO" id="GO:0046872">
    <property type="term" value="F:metal ion binding"/>
    <property type="evidence" value="ECO:0007669"/>
    <property type="project" value="UniProtKB-KW"/>
</dbReference>
<dbReference type="GO" id="GO:0005737">
    <property type="term" value="C:cytoplasm"/>
    <property type="evidence" value="ECO:0007669"/>
    <property type="project" value="UniProtKB-SubCell"/>
</dbReference>
<dbReference type="EMBL" id="CP046056">
    <property type="protein sequence ID" value="QQD24840.1"/>
    <property type="molecule type" value="Genomic_DNA"/>
</dbReference>
<dbReference type="KEGG" id="vcw:GJQ55_10330"/>
<dbReference type="PANTHER" id="PTHR11108:SF1">
    <property type="entry name" value="FERROCHELATASE, MITOCHONDRIAL"/>
    <property type="match status" value="1"/>
</dbReference>
<dbReference type="HAMAP" id="MF_00323">
    <property type="entry name" value="Ferrochelatase"/>
    <property type="match status" value="1"/>
</dbReference>
<evidence type="ECO:0000256" key="2">
    <source>
        <dbReference type="ARBA" id="ARBA00022490"/>
    </source>
</evidence>
<evidence type="ECO:0000313" key="11">
    <source>
        <dbReference type="EMBL" id="QQD24840.1"/>
    </source>
</evidence>
<accession>A0A9X7YNL6</accession>
<dbReference type="AlphaFoldDB" id="A0A9X7YNL6"/>
<gene>
    <name evidence="9" type="primary">hemH</name>
    <name evidence="11" type="ORF">GJQ55_10330</name>
</gene>
<keyword evidence="5 9" id="KW-0350">Heme biosynthesis</keyword>
<dbReference type="SUPFAM" id="SSF53800">
    <property type="entry name" value="Chelatase"/>
    <property type="match status" value="1"/>
</dbReference>
<dbReference type="NCBIfam" id="TIGR00109">
    <property type="entry name" value="hemH"/>
    <property type="match status" value="1"/>
</dbReference>
<organism evidence="11 12">
    <name type="scientific">Venatoribacter cucullus</name>
    <dbReference type="NCBI Taxonomy" id="2661630"/>
    <lineage>
        <taxon>Bacteria</taxon>
        <taxon>Pseudomonadati</taxon>
        <taxon>Pseudomonadota</taxon>
        <taxon>Gammaproteobacteria</taxon>
        <taxon>Oceanospirillales</taxon>
        <taxon>Oceanospirillaceae</taxon>
        <taxon>Venatoribacter</taxon>
    </lineage>
</organism>
<dbReference type="CDD" id="cd03411">
    <property type="entry name" value="Ferrochelatase_N"/>
    <property type="match status" value="1"/>
</dbReference>
<evidence type="ECO:0000256" key="5">
    <source>
        <dbReference type="ARBA" id="ARBA00023133"/>
    </source>
</evidence>
<dbReference type="InterPro" id="IPR001015">
    <property type="entry name" value="Ferrochelatase"/>
</dbReference>
<dbReference type="CDD" id="cd00419">
    <property type="entry name" value="Ferrochelatase_C"/>
    <property type="match status" value="1"/>
</dbReference>
<evidence type="ECO:0000256" key="10">
    <source>
        <dbReference type="RuleBase" id="RU000607"/>
    </source>
</evidence>
<evidence type="ECO:0000256" key="9">
    <source>
        <dbReference type="HAMAP-Rule" id="MF_00323"/>
    </source>
</evidence>
<keyword evidence="3 9" id="KW-0479">Metal-binding</keyword>
<proteinExistence type="inferred from homology"/>
<comment type="catalytic activity">
    <reaction evidence="8">
        <text>Fe-coproporphyrin III + 2 H(+) = coproporphyrin III + Fe(2+)</text>
        <dbReference type="Rhea" id="RHEA:49572"/>
        <dbReference type="ChEBI" id="CHEBI:15378"/>
        <dbReference type="ChEBI" id="CHEBI:29033"/>
        <dbReference type="ChEBI" id="CHEBI:68438"/>
        <dbReference type="ChEBI" id="CHEBI:131725"/>
        <dbReference type="EC" id="4.99.1.9"/>
    </reaction>
    <physiologicalReaction direction="right-to-left" evidence="8">
        <dbReference type="Rhea" id="RHEA:49574"/>
    </physiologicalReaction>
</comment>
<dbReference type="GO" id="GO:0004325">
    <property type="term" value="F:ferrochelatase activity"/>
    <property type="evidence" value="ECO:0007669"/>
    <property type="project" value="UniProtKB-UniRule"/>
</dbReference>
<dbReference type="EC" id="4.98.1.1" evidence="9 10"/>
<evidence type="ECO:0000256" key="7">
    <source>
        <dbReference type="ARBA" id="ARBA00023244"/>
    </source>
</evidence>
<evidence type="ECO:0000256" key="3">
    <source>
        <dbReference type="ARBA" id="ARBA00022723"/>
    </source>
</evidence>
<dbReference type="InterPro" id="IPR033644">
    <property type="entry name" value="Ferrochelatase_C"/>
</dbReference>
<protein>
    <recommendedName>
        <fullName evidence="9 10">Ferrochelatase</fullName>
        <ecNumber evidence="9 10">4.98.1.1</ecNumber>
    </recommendedName>
    <alternativeName>
        <fullName evidence="9">Heme synthase</fullName>
    </alternativeName>
    <alternativeName>
        <fullName evidence="9">Protoheme ferro-lyase</fullName>
    </alternativeName>
</protein>
<evidence type="ECO:0000313" key="12">
    <source>
        <dbReference type="Proteomes" id="UP000596074"/>
    </source>
</evidence>
<keyword evidence="4 9" id="KW-0408">Iron</keyword>
<keyword evidence="6 9" id="KW-0456">Lyase</keyword>
<reference evidence="11 12" key="1">
    <citation type="submission" date="2019-11" db="EMBL/GenBank/DDBJ databases">
        <title>Venatorbacter sp. nov. a predator of Campylobacter and other Gram-negative bacteria.</title>
        <authorList>
            <person name="Saeedi A."/>
            <person name="Cummings N.J."/>
            <person name="Connerton I.F."/>
            <person name="Connerton P.L."/>
        </authorList>
    </citation>
    <scope>NUCLEOTIDE SEQUENCE [LARGE SCALE GENOMIC DNA]</scope>
    <source>
        <strain evidence="11">XL5</strain>
    </source>
</reference>
<keyword evidence="7 9" id="KW-0627">Porphyrin biosynthesis</keyword>
<comment type="subcellular location">
    <subcellularLocation>
        <location evidence="9 10">Cytoplasm</location>
    </subcellularLocation>
</comment>
<name>A0A9X7YNL6_9GAMM</name>
<dbReference type="InterPro" id="IPR033659">
    <property type="entry name" value="Ferrochelatase_N"/>
</dbReference>
<dbReference type="Gene3D" id="3.40.50.1400">
    <property type="match status" value="2"/>
</dbReference>